<proteinExistence type="predicted"/>
<organism evidence="1 2">
    <name type="scientific">Mycteria americana</name>
    <name type="common">Wood stork</name>
    <dbReference type="NCBI Taxonomy" id="33587"/>
    <lineage>
        <taxon>Eukaryota</taxon>
        <taxon>Metazoa</taxon>
        <taxon>Chordata</taxon>
        <taxon>Craniata</taxon>
        <taxon>Vertebrata</taxon>
        <taxon>Euteleostomi</taxon>
        <taxon>Archelosauria</taxon>
        <taxon>Archosauria</taxon>
        <taxon>Dinosauria</taxon>
        <taxon>Saurischia</taxon>
        <taxon>Theropoda</taxon>
        <taxon>Coelurosauria</taxon>
        <taxon>Aves</taxon>
        <taxon>Neognathae</taxon>
        <taxon>Neoaves</taxon>
        <taxon>Aequornithes</taxon>
        <taxon>Ciconiiformes</taxon>
        <taxon>Ciconiidae</taxon>
        <taxon>Mycteria</taxon>
    </lineage>
</organism>
<gene>
    <name evidence="1" type="ORF">QYF61_012997</name>
</gene>
<accession>A0AAN7N5M8</accession>
<dbReference type="AlphaFoldDB" id="A0AAN7N5M8"/>
<sequence length="261" mass="29157">MILKVFSNLYDSVIVGNIVNQGFLKWRIRAASQRTQDTLEKQAARNPMRFSKGKCKVLPLGRDNPMHQHRLGTGQLGSSSAEKDLGVLLDKFSELHSDGMRRRGHNRAVELRVLLDLQTLCACCLLAQLVRLVAAPFLLSPEQQQCDRNEHFNSGDENQKAMHKLDCIKSSVASRSRQGVPPLYSALVRPHLQYCIQLPTCTSAQERHGAVGAGPEEATKMIRGLEQLCCEDRLRELGLFILEKRRLRGDLAAACQCLKGT</sequence>
<evidence type="ECO:0000313" key="2">
    <source>
        <dbReference type="Proteomes" id="UP001333110"/>
    </source>
</evidence>
<dbReference type="Proteomes" id="UP001333110">
    <property type="component" value="Unassembled WGS sequence"/>
</dbReference>
<dbReference type="EMBL" id="JAUNZN010000004">
    <property type="protein sequence ID" value="KAK4822298.1"/>
    <property type="molecule type" value="Genomic_DNA"/>
</dbReference>
<reference evidence="1 2" key="1">
    <citation type="journal article" date="2023" name="J. Hered.">
        <title>Chromosome-level genome of the wood stork (Mycteria americana) provides insight into avian chromosome evolution.</title>
        <authorList>
            <person name="Flamio R. Jr."/>
            <person name="Ramstad K.M."/>
        </authorList>
    </citation>
    <scope>NUCLEOTIDE SEQUENCE [LARGE SCALE GENOMIC DNA]</scope>
    <source>
        <strain evidence="1">JAX WOST 10</strain>
    </source>
</reference>
<comment type="caution">
    <text evidence="1">The sequence shown here is derived from an EMBL/GenBank/DDBJ whole genome shotgun (WGS) entry which is preliminary data.</text>
</comment>
<evidence type="ECO:0000313" key="1">
    <source>
        <dbReference type="EMBL" id="KAK4822298.1"/>
    </source>
</evidence>
<keyword evidence="2" id="KW-1185">Reference proteome</keyword>
<protein>
    <submittedName>
        <fullName evidence="1">Uncharacterized protein</fullName>
    </submittedName>
</protein>
<dbReference type="PANTHER" id="PTHR33332">
    <property type="entry name" value="REVERSE TRANSCRIPTASE DOMAIN-CONTAINING PROTEIN"/>
    <property type="match status" value="1"/>
</dbReference>
<name>A0AAN7N5M8_MYCAM</name>